<dbReference type="EMBL" id="NNRN01000056">
    <property type="protein sequence ID" value="OYR26042.1"/>
    <property type="molecule type" value="Genomic_DNA"/>
</dbReference>
<proteinExistence type="predicted"/>
<name>A0A256GFZ5_9HYPH</name>
<evidence type="ECO:0000313" key="1">
    <source>
        <dbReference type="EMBL" id="OYR26042.1"/>
    </source>
</evidence>
<comment type="caution">
    <text evidence="1">The sequence shown here is derived from an EMBL/GenBank/DDBJ whole genome shotgun (WGS) entry which is preliminary data.</text>
</comment>
<organism evidence="1 2">
    <name type="scientific">Brucella lupini</name>
    <dbReference type="NCBI Taxonomy" id="255457"/>
    <lineage>
        <taxon>Bacteria</taxon>
        <taxon>Pseudomonadati</taxon>
        <taxon>Pseudomonadota</taxon>
        <taxon>Alphaproteobacteria</taxon>
        <taxon>Hyphomicrobiales</taxon>
        <taxon>Brucellaceae</taxon>
        <taxon>Brucella/Ochrobactrum group</taxon>
        <taxon>Brucella</taxon>
    </lineage>
</organism>
<gene>
    <name evidence="1" type="ORF">CES86_4096</name>
</gene>
<dbReference type="Proteomes" id="UP000216363">
    <property type="component" value="Unassembled WGS sequence"/>
</dbReference>
<accession>A0A256GFZ5</accession>
<reference evidence="1 2" key="1">
    <citation type="submission" date="2017-07" db="EMBL/GenBank/DDBJ databases">
        <title>Draft genome of Ochrobactrum lupini type strain LUP21.</title>
        <authorList>
            <person name="Krzyzanowska D.M."/>
            <person name="Jafra S."/>
        </authorList>
    </citation>
    <scope>NUCLEOTIDE SEQUENCE [LARGE SCALE GENOMIC DNA]</scope>
    <source>
        <strain evidence="1 2">LUP21</strain>
    </source>
</reference>
<evidence type="ECO:0000313" key="2">
    <source>
        <dbReference type="Proteomes" id="UP000216363"/>
    </source>
</evidence>
<sequence length="45" mass="4960">MAEVANIMVRRMFAIKSGKPNGYTISEFGGARLLKFPKEKSSAAR</sequence>
<protein>
    <submittedName>
        <fullName evidence="1">Uncharacterized protein</fullName>
    </submittedName>
</protein>
<dbReference type="AlphaFoldDB" id="A0A256GFZ5"/>